<dbReference type="RefSeq" id="WP_283427786.1">
    <property type="nucleotide sequence ID" value="NZ_FXTY01000010.1"/>
</dbReference>
<reference evidence="5 6" key="1">
    <citation type="submission" date="2017-05" db="EMBL/GenBank/DDBJ databases">
        <authorList>
            <person name="Varghese N."/>
            <person name="Submissions S."/>
        </authorList>
    </citation>
    <scope>NUCLEOTIDE SEQUENCE [LARGE SCALE GENOMIC DNA]</scope>
    <source>
        <strain evidence="5 6">DSM 29734</strain>
    </source>
</reference>
<dbReference type="SMART" id="SM00342">
    <property type="entry name" value="HTH_ARAC"/>
    <property type="match status" value="1"/>
</dbReference>
<feature type="domain" description="HTH araC/xylS-type" evidence="4">
    <location>
        <begin position="190"/>
        <end position="290"/>
    </location>
</feature>
<name>A0ABY1PM11_9RHOB</name>
<keyword evidence="1" id="KW-0805">Transcription regulation</keyword>
<evidence type="ECO:0000256" key="2">
    <source>
        <dbReference type="ARBA" id="ARBA00023125"/>
    </source>
</evidence>
<dbReference type="PANTHER" id="PTHR46796">
    <property type="entry name" value="HTH-TYPE TRANSCRIPTIONAL ACTIVATOR RHAS-RELATED"/>
    <property type="match status" value="1"/>
</dbReference>
<dbReference type="SUPFAM" id="SSF46689">
    <property type="entry name" value="Homeodomain-like"/>
    <property type="match status" value="1"/>
</dbReference>
<dbReference type="PANTHER" id="PTHR46796:SF12">
    <property type="entry name" value="HTH-TYPE DNA-BINDING TRANSCRIPTIONAL ACTIVATOR EUTR"/>
    <property type="match status" value="1"/>
</dbReference>
<proteinExistence type="predicted"/>
<evidence type="ECO:0000256" key="1">
    <source>
        <dbReference type="ARBA" id="ARBA00023015"/>
    </source>
</evidence>
<protein>
    <submittedName>
        <fullName evidence="5">Helix-turn-helix domain-containing protein</fullName>
    </submittedName>
</protein>
<dbReference type="InterPro" id="IPR018062">
    <property type="entry name" value="HTH_AraC-typ_CS"/>
</dbReference>
<organism evidence="5 6">
    <name type="scientific">Shimia sagamensis</name>
    <dbReference type="NCBI Taxonomy" id="1566352"/>
    <lineage>
        <taxon>Bacteria</taxon>
        <taxon>Pseudomonadati</taxon>
        <taxon>Pseudomonadota</taxon>
        <taxon>Alphaproteobacteria</taxon>
        <taxon>Rhodobacterales</taxon>
        <taxon>Roseobacteraceae</taxon>
    </lineage>
</organism>
<gene>
    <name evidence="5" type="ORF">SAMN06265373_110107</name>
</gene>
<dbReference type="EMBL" id="FXTY01000010">
    <property type="protein sequence ID" value="SMP34802.1"/>
    <property type="molecule type" value="Genomic_DNA"/>
</dbReference>
<comment type="caution">
    <text evidence="5">The sequence shown here is derived from an EMBL/GenBank/DDBJ whole genome shotgun (WGS) entry which is preliminary data.</text>
</comment>
<dbReference type="InterPro" id="IPR009057">
    <property type="entry name" value="Homeodomain-like_sf"/>
</dbReference>
<keyword evidence="6" id="KW-1185">Reference proteome</keyword>
<dbReference type="InterPro" id="IPR018060">
    <property type="entry name" value="HTH_AraC"/>
</dbReference>
<evidence type="ECO:0000256" key="3">
    <source>
        <dbReference type="ARBA" id="ARBA00023163"/>
    </source>
</evidence>
<evidence type="ECO:0000259" key="4">
    <source>
        <dbReference type="PROSITE" id="PS01124"/>
    </source>
</evidence>
<keyword evidence="3" id="KW-0804">Transcription</keyword>
<dbReference type="Gene3D" id="1.10.10.60">
    <property type="entry name" value="Homeodomain-like"/>
    <property type="match status" value="1"/>
</dbReference>
<dbReference type="PROSITE" id="PS01124">
    <property type="entry name" value="HTH_ARAC_FAMILY_2"/>
    <property type="match status" value="1"/>
</dbReference>
<dbReference type="Proteomes" id="UP001157961">
    <property type="component" value="Unassembled WGS sequence"/>
</dbReference>
<evidence type="ECO:0000313" key="6">
    <source>
        <dbReference type="Proteomes" id="UP001157961"/>
    </source>
</evidence>
<dbReference type="InterPro" id="IPR050204">
    <property type="entry name" value="AraC_XylS_family_regulators"/>
</dbReference>
<accession>A0ABY1PM11</accession>
<evidence type="ECO:0000313" key="5">
    <source>
        <dbReference type="EMBL" id="SMP34802.1"/>
    </source>
</evidence>
<keyword evidence="2" id="KW-0238">DNA-binding</keyword>
<dbReference type="Pfam" id="PF12833">
    <property type="entry name" value="HTH_18"/>
    <property type="match status" value="1"/>
</dbReference>
<sequence length="292" mass="32623">MINNISDWDIDFRQTEPGALQTRLDFRSGNDVTLMDISMSHAVHQTGVSPKGFISVGLVRPNRIKSWNGCDFSASELVCFGNTKPFDGVGTTRFRGLTISISHQFSEALADEVGLPISEVLFGGSQPVIVRNCEYLENLHDAKRRSFAGGGQSLSREQEEDVLLNLLQATHRGRNSEDKSAPFARSKARRLAIDAMTANDTENLTIGDICHESAASWRTLDRAFKEEFGIGPKRYYLNLRLSRVRTALMDNEGNRNVVDIANDFGFWHMGDFAREYRKLFGDLPSVALKNNS</sequence>
<dbReference type="PROSITE" id="PS00041">
    <property type="entry name" value="HTH_ARAC_FAMILY_1"/>
    <property type="match status" value="1"/>
</dbReference>